<dbReference type="OrthoDB" id="5897213at2"/>
<reference evidence="2 3" key="1">
    <citation type="submission" date="2016-12" db="EMBL/GenBank/DDBJ databases">
        <authorList>
            <person name="Song W.-J."/>
            <person name="Kurnit D.M."/>
        </authorList>
    </citation>
    <scope>NUCLEOTIDE SEQUENCE [LARGE SCALE GENOMIC DNA]</scope>
    <source>
        <strain evidence="2 3">CECT 9026</strain>
    </source>
</reference>
<protein>
    <recommendedName>
        <fullName evidence="5">Killing trait</fullName>
    </recommendedName>
</protein>
<evidence type="ECO:0000313" key="3">
    <source>
        <dbReference type="Proteomes" id="UP000184774"/>
    </source>
</evidence>
<dbReference type="RefSeq" id="WP_074374982.1">
    <property type="nucleotide sequence ID" value="NZ_AP024907.1"/>
</dbReference>
<evidence type="ECO:0000313" key="2">
    <source>
        <dbReference type="EMBL" id="SIO96547.1"/>
    </source>
</evidence>
<reference evidence="1 4" key="3">
    <citation type="journal article" date="2020" name="J. Nat. Prod.">
        <title>Genomics-Metabolomics Profiling Disclosed Marine Vibrio spartinae 3.6 as a Producer of a New Branched Side Chain Prodigiosin.</title>
        <authorList>
            <person name="Vitale G.A."/>
            <person name="Sciarretta M."/>
            <person name="Palma Esposito F."/>
            <person name="January G.G."/>
            <person name="Giaccio M."/>
            <person name="Bunk B."/>
            <person name="Sproer C."/>
            <person name="Bajerski F."/>
            <person name="Power D."/>
            <person name="Festa C."/>
            <person name="Monti M.C."/>
            <person name="D'Auria M.V."/>
            <person name="de Pascale D."/>
        </authorList>
    </citation>
    <scope>NUCLEOTIDE SEQUENCE [LARGE SCALE GENOMIC DNA]</scope>
    <source>
        <strain evidence="1 4">3.6</strain>
    </source>
</reference>
<dbReference type="EMBL" id="CP046268">
    <property type="protein sequence ID" value="QMV15486.1"/>
    <property type="molecule type" value="Genomic_DNA"/>
</dbReference>
<accession>A0A1N6MB10</accession>
<dbReference type="EMBL" id="FSSB01000032">
    <property type="protein sequence ID" value="SIO96547.1"/>
    <property type="molecule type" value="Genomic_DNA"/>
</dbReference>
<dbReference type="AlphaFoldDB" id="A0A1N6MB10"/>
<dbReference type="Proteomes" id="UP000515264">
    <property type="component" value="Chromosome 1"/>
</dbReference>
<name>A0A1N6MB10_9VIBR</name>
<organism evidence="2 3">
    <name type="scientific">Vibrio spartinae</name>
    <dbReference type="NCBI Taxonomy" id="1918945"/>
    <lineage>
        <taxon>Bacteria</taxon>
        <taxon>Pseudomonadati</taxon>
        <taxon>Pseudomonadota</taxon>
        <taxon>Gammaproteobacteria</taxon>
        <taxon>Vibrionales</taxon>
        <taxon>Vibrionaceae</taxon>
        <taxon>Vibrio</taxon>
    </lineage>
</organism>
<proteinExistence type="predicted"/>
<sequence length="68" mass="7216">MEVDVQKLLSELTPKVSRNTQLNLVAASLGRAAENATQVQQQIQTIVVTNSALSSSLIYAIALKSSSS</sequence>
<keyword evidence="4" id="KW-1185">Reference proteome</keyword>
<gene>
    <name evidence="2" type="ORF">VSP9026_04350</name>
    <name evidence="1" type="ORF">Vspart_02806</name>
</gene>
<dbReference type="Proteomes" id="UP000184774">
    <property type="component" value="Unassembled WGS sequence"/>
</dbReference>
<evidence type="ECO:0008006" key="5">
    <source>
        <dbReference type="Google" id="ProtNLM"/>
    </source>
</evidence>
<evidence type="ECO:0000313" key="4">
    <source>
        <dbReference type="Proteomes" id="UP000515264"/>
    </source>
</evidence>
<reference evidence="1" key="2">
    <citation type="submission" date="2019-11" db="EMBL/GenBank/DDBJ databases">
        <authorList>
            <person name="January G."/>
            <person name="Bunk B."/>
        </authorList>
    </citation>
    <scope>NUCLEOTIDE SEQUENCE</scope>
    <source>
        <strain evidence="1">3.6</strain>
    </source>
</reference>
<evidence type="ECO:0000313" key="1">
    <source>
        <dbReference type="EMBL" id="QMV15486.1"/>
    </source>
</evidence>